<comment type="caution">
    <text evidence="1">The sequence shown here is derived from an EMBL/GenBank/DDBJ whole genome shotgun (WGS) entry which is preliminary data.</text>
</comment>
<accession>A0A5A5TBH9</accession>
<evidence type="ECO:0000313" key="2">
    <source>
        <dbReference type="Proteomes" id="UP000322530"/>
    </source>
</evidence>
<proteinExistence type="predicted"/>
<dbReference type="Proteomes" id="UP000322530">
    <property type="component" value="Unassembled WGS sequence"/>
</dbReference>
<sequence length="91" mass="10323">MAFFSVAEEETRDTTFLPALRSQDFAQLGYQFMDCWLQYYGPQVLQNNAGREVLAQSLTEVIQDFEYKNATLTNLDNGGILFRSGSNPWGS</sequence>
<evidence type="ECO:0000313" key="1">
    <source>
        <dbReference type="EMBL" id="GCF08841.1"/>
    </source>
</evidence>
<gene>
    <name evidence="1" type="ORF">KDI_24050</name>
</gene>
<dbReference type="RefSeq" id="WP_149401813.1">
    <property type="nucleotide sequence ID" value="NZ_BIXY01000031.1"/>
</dbReference>
<protein>
    <submittedName>
        <fullName evidence="1">Uncharacterized protein</fullName>
    </submittedName>
</protein>
<dbReference type="EMBL" id="BIXY01000031">
    <property type="protein sequence ID" value="GCF08841.1"/>
    <property type="molecule type" value="Genomic_DNA"/>
</dbReference>
<reference evidence="1 2" key="1">
    <citation type="submission" date="2019-01" db="EMBL/GenBank/DDBJ databases">
        <title>Draft genome sequence of Dictyobacter sp. Uno17.</title>
        <authorList>
            <person name="Wang C.M."/>
            <person name="Zheng Y."/>
            <person name="Sakai Y."/>
            <person name="Abe K."/>
            <person name="Yokota A."/>
            <person name="Yabe S."/>
        </authorList>
    </citation>
    <scope>NUCLEOTIDE SEQUENCE [LARGE SCALE GENOMIC DNA]</scope>
    <source>
        <strain evidence="1 2">Uno17</strain>
    </source>
</reference>
<name>A0A5A5TBH9_9CHLR</name>
<dbReference type="AlphaFoldDB" id="A0A5A5TBH9"/>
<organism evidence="1 2">
    <name type="scientific">Dictyobacter arantiisoli</name>
    <dbReference type="NCBI Taxonomy" id="2014874"/>
    <lineage>
        <taxon>Bacteria</taxon>
        <taxon>Bacillati</taxon>
        <taxon>Chloroflexota</taxon>
        <taxon>Ktedonobacteria</taxon>
        <taxon>Ktedonobacterales</taxon>
        <taxon>Dictyobacteraceae</taxon>
        <taxon>Dictyobacter</taxon>
    </lineage>
</organism>
<keyword evidence="2" id="KW-1185">Reference proteome</keyword>